<feature type="domain" description="VWFA" evidence="2">
    <location>
        <begin position="166"/>
        <end position="346"/>
    </location>
</feature>
<accession>A0A178MD71</accession>
<proteinExistence type="predicted"/>
<dbReference type="InterPro" id="IPR036465">
    <property type="entry name" value="vWFA_dom_sf"/>
</dbReference>
<dbReference type="Proteomes" id="UP000078287">
    <property type="component" value="Unassembled WGS sequence"/>
</dbReference>
<evidence type="ECO:0000313" key="3">
    <source>
        <dbReference type="EMBL" id="OAN45804.1"/>
    </source>
</evidence>
<dbReference type="STRING" id="1707952.A6A03_13760"/>
<dbReference type="SUPFAM" id="SSF53300">
    <property type="entry name" value="vWA-like"/>
    <property type="match status" value="1"/>
</dbReference>
<evidence type="ECO:0000259" key="2">
    <source>
        <dbReference type="PROSITE" id="PS50234"/>
    </source>
</evidence>
<dbReference type="SMART" id="SM00327">
    <property type="entry name" value="VWA"/>
    <property type="match status" value="1"/>
</dbReference>
<keyword evidence="1" id="KW-0812">Transmembrane</keyword>
<keyword evidence="1" id="KW-0472">Membrane</keyword>
<reference evidence="3 4" key="1">
    <citation type="submission" date="2016-04" db="EMBL/GenBank/DDBJ databases">
        <title>Chloroflexus islandicus sp. nov., a thermophilic filamentous anoxygenic phototrophic bacterium from geyser Strokkur (Iceland).</title>
        <authorList>
            <person name="Gaisin V.A."/>
            <person name="Kalashnikov A.M."/>
            <person name="Sukhacheva M.V."/>
            <person name="Grouzdev D.S."/>
            <person name="Ivanov T.M."/>
            <person name="Kuznetsov B."/>
            <person name="Gorlenko V.M."/>
        </authorList>
    </citation>
    <scope>NUCLEOTIDE SEQUENCE [LARGE SCALE GENOMIC DNA]</scope>
    <source>
        <strain evidence="4">isl-2</strain>
    </source>
</reference>
<gene>
    <name evidence="3" type="ORF">A6A03_13760</name>
</gene>
<dbReference type="PROSITE" id="PS50234">
    <property type="entry name" value="VWFA"/>
    <property type="match status" value="1"/>
</dbReference>
<evidence type="ECO:0000313" key="4">
    <source>
        <dbReference type="Proteomes" id="UP000078287"/>
    </source>
</evidence>
<feature type="transmembrane region" description="Helical" evidence="1">
    <location>
        <begin position="79"/>
        <end position="100"/>
    </location>
</feature>
<dbReference type="InterPro" id="IPR002035">
    <property type="entry name" value="VWF_A"/>
</dbReference>
<comment type="caution">
    <text evidence="3">The sequence shown here is derived from an EMBL/GenBank/DDBJ whole genome shotgun (WGS) entry which is preliminary data.</text>
</comment>
<dbReference type="OrthoDB" id="9783818at2"/>
<dbReference type="AlphaFoldDB" id="A0A178MD71"/>
<dbReference type="RefSeq" id="WP_066787068.1">
    <property type="nucleotide sequence ID" value="NZ_LWQS01000051.1"/>
</dbReference>
<evidence type="ECO:0000256" key="1">
    <source>
        <dbReference type="SAM" id="Phobius"/>
    </source>
</evidence>
<sequence length="430" mass="45778">MTAETTPQPSLEEALNQLRAGQLATALQTLEALIAAGDNRHEVEELAATVRLQLALSRREPPREAPAPRRWQWQWQRPSLPRVAGAVLFLAVCVMLAGMIGRIASPTLWQGGSAHTLTPIGQAVIAGTVTDRTGAASNLPPLAPEMGRIVVINAGDEPLVLPTVSQIHLILDASGSMLARLNGEQKIAIARTALQQLIDRLPADIPVGLHTYGRNRPHDCSDIEMLAAPAPLDPAALQTKVAAITPAPWGRTPLAASLAATLQLLDPQQPASIVLLSDGEESCNGDPVTVAAQMRASHPYAQLHVIGFAVNDEQERSLQAIAAAAEGAYYTADNVEQLVAAMSRAITPVFRLYDQQGNELIRAPFDTIVDVTPGRYTIMVGDEQATPLQTLTIAAGETLRVAVTVRNGQLLATVEEANDAAIYSARAESR</sequence>
<dbReference type="Pfam" id="PF00092">
    <property type="entry name" value="VWA"/>
    <property type="match status" value="1"/>
</dbReference>
<keyword evidence="1" id="KW-1133">Transmembrane helix</keyword>
<dbReference type="EMBL" id="LWQS01000051">
    <property type="protein sequence ID" value="OAN45804.1"/>
    <property type="molecule type" value="Genomic_DNA"/>
</dbReference>
<keyword evidence="4" id="KW-1185">Reference proteome</keyword>
<protein>
    <recommendedName>
        <fullName evidence="2">VWFA domain-containing protein</fullName>
    </recommendedName>
</protein>
<organism evidence="3 4">
    <name type="scientific">Chloroflexus islandicus</name>
    <dbReference type="NCBI Taxonomy" id="1707952"/>
    <lineage>
        <taxon>Bacteria</taxon>
        <taxon>Bacillati</taxon>
        <taxon>Chloroflexota</taxon>
        <taxon>Chloroflexia</taxon>
        <taxon>Chloroflexales</taxon>
        <taxon>Chloroflexineae</taxon>
        <taxon>Chloroflexaceae</taxon>
        <taxon>Chloroflexus</taxon>
    </lineage>
</organism>
<dbReference type="Gene3D" id="3.40.50.410">
    <property type="entry name" value="von Willebrand factor, type A domain"/>
    <property type="match status" value="1"/>
</dbReference>
<name>A0A178MD71_9CHLR</name>